<evidence type="ECO:0000313" key="3">
    <source>
        <dbReference type="Proteomes" id="UP000295444"/>
    </source>
</evidence>
<name>A0A4R6SBX3_LABRH</name>
<proteinExistence type="predicted"/>
<sequence>MESEQQEHLELADDPAADNPPSWQIDATHGRERTEPGRQVTTPDEDVVDTEPDAVAEDAGPAADVGPEEQALRVEPGER</sequence>
<protein>
    <recommendedName>
        <fullName evidence="4">DUF5709 domain-containing protein</fullName>
    </recommendedName>
</protein>
<accession>A0A4R6SBX3</accession>
<reference evidence="2 3" key="1">
    <citation type="submission" date="2019-03" db="EMBL/GenBank/DDBJ databases">
        <title>Genomic Encyclopedia of Type Strains, Phase IV (KMG-IV): sequencing the most valuable type-strain genomes for metagenomic binning, comparative biology and taxonomic classification.</title>
        <authorList>
            <person name="Goeker M."/>
        </authorList>
    </citation>
    <scope>NUCLEOTIDE SEQUENCE [LARGE SCALE GENOMIC DNA]</scope>
    <source>
        <strain evidence="2 3">DSM 45361</strain>
    </source>
</reference>
<dbReference type="RefSeq" id="WP_133851867.1">
    <property type="nucleotide sequence ID" value="NZ_SNXZ01000004.1"/>
</dbReference>
<dbReference type="EMBL" id="SNXZ01000004">
    <property type="protein sequence ID" value="TDP96526.1"/>
    <property type="molecule type" value="Genomic_DNA"/>
</dbReference>
<evidence type="ECO:0008006" key="4">
    <source>
        <dbReference type="Google" id="ProtNLM"/>
    </source>
</evidence>
<organism evidence="2 3">
    <name type="scientific">Labedaea rhizosphaerae</name>
    <dbReference type="NCBI Taxonomy" id="598644"/>
    <lineage>
        <taxon>Bacteria</taxon>
        <taxon>Bacillati</taxon>
        <taxon>Actinomycetota</taxon>
        <taxon>Actinomycetes</taxon>
        <taxon>Pseudonocardiales</taxon>
        <taxon>Pseudonocardiaceae</taxon>
        <taxon>Labedaea</taxon>
    </lineage>
</organism>
<evidence type="ECO:0000256" key="1">
    <source>
        <dbReference type="SAM" id="MobiDB-lite"/>
    </source>
</evidence>
<keyword evidence="3" id="KW-1185">Reference proteome</keyword>
<feature type="compositionally biased region" description="Basic and acidic residues" evidence="1">
    <location>
        <begin position="1"/>
        <end position="11"/>
    </location>
</feature>
<feature type="region of interest" description="Disordered" evidence="1">
    <location>
        <begin position="1"/>
        <end position="79"/>
    </location>
</feature>
<feature type="compositionally biased region" description="Basic and acidic residues" evidence="1">
    <location>
        <begin position="70"/>
        <end position="79"/>
    </location>
</feature>
<gene>
    <name evidence="2" type="ORF">EV186_104514</name>
</gene>
<comment type="caution">
    <text evidence="2">The sequence shown here is derived from an EMBL/GenBank/DDBJ whole genome shotgun (WGS) entry which is preliminary data.</text>
</comment>
<evidence type="ECO:0000313" key="2">
    <source>
        <dbReference type="EMBL" id="TDP96526.1"/>
    </source>
</evidence>
<dbReference type="AlphaFoldDB" id="A0A4R6SBX3"/>
<feature type="compositionally biased region" description="Acidic residues" evidence="1">
    <location>
        <begin position="43"/>
        <end position="56"/>
    </location>
</feature>
<dbReference type="Proteomes" id="UP000295444">
    <property type="component" value="Unassembled WGS sequence"/>
</dbReference>